<evidence type="ECO:0000313" key="3">
    <source>
        <dbReference type="EMBL" id="AZN71377.1"/>
    </source>
</evidence>
<dbReference type="Pfam" id="PF01266">
    <property type="entry name" value="DAO"/>
    <property type="match status" value="1"/>
</dbReference>
<sequence length="400" mass="43391">MREPMELDLVIIGGGVAGLWLLNRATQDGFNALLIEKTALGGGQTRYAQGIIHGGTKYALSGAMTPAADAIGRMPNLWRDCLKGQGELDLQGVRELSDATYLWSAGSLTSQVTSFFASKAMRSRVDRVDDHDKPSIFQLPGASGSVYRLNEFVLDMPSLVETLAAPLKDRIIHAAAETMSYGFNDAGNVSSINLEDGLVLKSRALVLTSGAGHEDLAARLNIVRPQLQRRPLHMVVARHTVDLPLFGHCIGMSSSPLLTVTSHPSSDGRVVWYLGGGLAETGVERTEDEQIAAARETIDRLLPQLRPFQAEWATLRIDRAEPLQPGGARPDGAFVEEVGNCLVAWPTKLALAPELARLALGKLRPRLGEGAQASVDWSRLADLPRPEVARLPWEETIKWT</sequence>
<accession>A0A3Q8XN62</accession>
<dbReference type="Proteomes" id="UP000268192">
    <property type="component" value="Chromosome"/>
</dbReference>
<keyword evidence="1" id="KW-0560">Oxidoreductase</keyword>
<dbReference type="KEGG" id="abaw:D5400_08930"/>
<feature type="domain" description="FAD dependent oxidoreductase" evidence="2">
    <location>
        <begin position="8"/>
        <end position="318"/>
    </location>
</feature>
<dbReference type="Gene3D" id="3.50.50.60">
    <property type="entry name" value="FAD/NAD(P)-binding domain"/>
    <property type="match status" value="1"/>
</dbReference>
<reference evidence="3 4" key="1">
    <citation type="submission" date="2018-09" db="EMBL/GenBank/DDBJ databases">
        <title>Marinorhizobium profundi gen. nov., sp. nov., isolated from a deep-sea sediment sample from the New Britain Trench and proposal of Marinorhizobiaceae fam. nov. in the order Rhizobiales of the class Alphaproteobacteria.</title>
        <authorList>
            <person name="Cao J."/>
        </authorList>
    </citation>
    <scope>NUCLEOTIDE SEQUENCE [LARGE SCALE GENOMIC DNA]</scope>
    <source>
        <strain evidence="3 4">WS11</strain>
    </source>
</reference>
<organism evidence="3 4">
    <name type="scientific">Georhizobium profundi</name>
    <dbReference type="NCBI Taxonomy" id="2341112"/>
    <lineage>
        <taxon>Bacteria</taxon>
        <taxon>Pseudomonadati</taxon>
        <taxon>Pseudomonadota</taxon>
        <taxon>Alphaproteobacteria</taxon>
        <taxon>Hyphomicrobiales</taxon>
        <taxon>Rhizobiaceae</taxon>
        <taxon>Georhizobium</taxon>
    </lineage>
</organism>
<name>A0A3Q8XN62_9HYPH</name>
<protein>
    <submittedName>
        <fullName evidence="3">FAD-dependent oxidoreductase</fullName>
    </submittedName>
</protein>
<dbReference type="AlphaFoldDB" id="A0A3Q8XN62"/>
<dbReference type="Gene3D" id="3.30.9.10">
    <property type="entry name" value="D-Amino Acid Oxidase, subunit A, domain 2"/>
    <property type="match status" value="1"/>
</dbReference>
<dbReference type="RefSeq" id="WP_126009654.1">
    <property type="nucleotide sequence ID" value="NZ_CP032509.1"/>
</dbReference>
<dbReference type="InterPro" id="IPR036188">
    <property type="entry name" value="FAD/NAD-bd_sf"/>
</dbReference>
<dbReference type="SUPFAM" id="SSF51905">
    <property type="entry name" value="FAD/NAD(P)-binding domain"/>
    <property type="match status" value="1"/>
</dbReference>
<proteinExistence type="predicted"/>
<keyword evidence="4" id="KW-1185">Reference proteome</keyword>
<dbReference type="EMBL" id="CP032509">
    <property type="protein sequence ID" value="AZN71377.1"/>
    <property type="molecule type" value="Genomic_DNA"/>
</dbReference>
<gene>
    <name evidence="3" type="ORF">D5400_08930</name>
</gene>
<dbReference type="InterPro" id="IPR006076">
    <property type="entry name" value="FAD-dep_OxRdtase"/>
</dbReference>
<dbReference type="GO" id="GO:0016491">
    <property type="term" value="F:oxidoreductase activity"/>
    <property type="evidence" value="ECO:0007669"/>
    <property type="project" value="UniProtKB-KW"/>
</dbReference>
<evidence type="ECO:0000256" key="1">
    <source>
        <dbReference type="ARBA" id="ARBA00023002"/>
    </source>
</evidence>
<evidence type="ECO:0000313" key="4">
    <source>
        <dbReference type="Proteomes" id="UP000268192"/>
    </source>
</evidence>
<dbReference type="OrthoDB" id="9806601at2"/>
<evidence type="ECO:0000259" key="2">
    <source>
        <dbReference type="Pfam" id="PF01266"/>
    </source>
</evidence>